<dbReference type="GO" id="GO:0008168">
    <property type="term" value="F:methyltransferase activity"/>
    <property type="evidence" value="ECO:0007669"/>
    <property type="project" value="UniProtKB-KW"/>
</dbReference>
<evidence type="ECO:0000313" key="2">
    <source>
        <dbReference type="EMBL" id="MDF3292537.1"/>
    </source>
</evidence>
<dbReference type="InterPro" id="IPR029063">
    <property type="entry name" value="SAM-dependent_MTases_sf"/>
</dbReference>
<comment type="caution">
    <text evidence="2">The sequence shown here is derived from an EMBL/GenBank/DDBJ whole genome shotgun (WGS) entry which is preliminary data.</text>
</comment>
<reference evidence="2 3" key="1">
    <citation type="submission" date="2023-03" db="EMBL/GenBank/DDBJ databases">
        <title>Draft genome sequence of Streptomyces sp. RB6PN23 isolated from peat swamp forest in Thailand.</title>
        <authorList>
            <person name="Klaysubun C."/>
            <person name="Duangmal K."/>
        </authorList>
    </citation>
    <scope>NUCLEOTIDE SEQUENCE [LARGE SCALE GENOMIC DNA]</scope>
    <source>
        <strain evidence="2 3">RB6PN23</strain>
    </source>
</reference>
<dbReference type="Proteomes" id="UP001216579">
    <property type="component" value="Unassembled WGS sequence"/>
</dbReference>
<name>A0ABT5ZRV5_9ACTN</name>
<keyword evidence="2" id="KW-0808">Transferase</keyword>
<dbReference type="GO" id="GO:0032259">
    <property type="term" value="P:methylation"/>
    <property type="evidence" value="ECO:0007669"/>
    <property type="project" value="UniProtKB-KW"/>
</dbReference>
<dbReference type="CDD" id="cd02440">
    <property type="entry name" value="AdoMet_MTases"/>
    <property type="match status" value="1"/>
</dbReference>
<accession>A0ABT5ZRV5</accession>
<evidence type="ECO:0000313" key="3">
    <source>
        <dbReference type="Proteomes" id="UP001216579"/>
    </source>
</evidence>
<dbReference type="SUPFAM" id="SSF53335">
    <property type="entry name" value="S-adenosyl-L-methionine-dependent methyltransferases"/>
    <property type="match status" value="1"/>
</dbReference>
<feature type="domain" description="Methyltransferase" evidence="1">
    <location>
        <begin position="54"/>
        <end position="138"/>
    </location>
</feature>
<dbReference type="Gene3D" id="3.40.50.150">
    <property type="entry name" value="Vaccinia Virus protein VP39"/>
    <property type="match status" value="1"/>
</dbReference>
<dbReference type="EMBL" id="JARJBC010000018">
    <property type="protein sequence ID" value="MDF3292537.1"/>
    <property type="molecule type" value="Genomic_DNA"/>
</dbReference>
<keyword evidence="2" id="KW-0489">Methyltransferase</keyword>
<organism evidence="2 3">
    <name type="scientific">Streptomyces silvisoli</name>
    <dbReference type="NCBI Taxonomy" id="3034235"/>
    <lineage>
        <taxon>Bacteria</taxon>
        <taxon>Bacillati</taxon>
        <taxon>Actinomycetota</taxon>
        <taxon>Actinomycetes</taxon>
        <taxon>Kitasatosporales</taxon>
        <taxon>Streptomycetaceae</taxon>
        <taxon>Streptomyces</taxon>
    </lineage>
</organism>
<dbReference type="InterPro" id="IPR041698">
    <property type="entry name" value="Methyltransf_25"/>
</dbReference>
<gene>
    <name evidence="2" type="ORF">P3G67_25545</name>
</gene>
<dbReference type="RefSeq" id="WP_276095591.1">
    <property type="nucleotide sequence ID" value="NZ_JARJBC010000018.1"/>
</dbReference>
<sequence length="239" mass="25256">MGVSSRYAEAWEGYWKDTPVAPGAAIWDCDAALSAEPHMELLAPYLGAGTLPMVDLGCGSGTQTRYLAKRFGRAVGVDFSAAAVEYARQCDPDGLAEFRRLDASDAAAMQRLHTELGDAHVYMRGVIHQCEGAARPAVAQAVGTLVGGRGRAFVVELLSEAKSVLREAAEGDGGPPPKLASVFAHGLTPGEVDDASVPELLCDAGLSVLARGRIELVMTEHRPDGSRMDLPAQWLVVGR</sequence>
<evidence type="ECO:0000259" key="1">
    <source>
        <dbReference type="Pfam" id="PF13649"/>
    </source>
</evidence>
<keyword evidence="3" id="KW-1185">Reference proteome</keyword>
<dbReference type="Pfam" id="PF13649">
    <property type="entry name" value="Methyltransf_25"/>
    <property type="match status" value="1"/>
</dbReference>
<protein>
    <submittedName>
        <fullName evidence="2">Class I SAM-dependent methyltransferase</fullName>
    </submittedName>
</protein>
<proteinExistence type="predicted"/>